<dbReference type="PRINTS" id="PR00081">
    <property type="entry name" value="GDHRDH"/>
</dbReference>
<dbReference type="OrthoDB" id="5296at2759"/>
<dbReference type="EMBL" id="NEDP02005553">
    <property type="protein sequence ID" value="OWF38836.1"/>
    <property type="molecule type" value="Genomic_DNA"/>
</dbReference>
<dbReference type="GO" id="GO:0016491">
    <property type="term" value="F:oxidoreductase activity"/>
    <property type="evidence" value="ECO:0007669"/>
    <property type="project" value="UniProtKB-KW"/>
</dbReference>
<organism evidence="3 4">
    <name type="scientific">Mizuhopecten yessoensis</name>
    <name type="common">Japanese scallop</name>
    <name type="synonym">Patinopecten yessoensis</name>
    <dbReference type="NCBI Taxonomy" id="6573"/>
    <lineage>
        <taxon>Eukaryota</taxon>
        <taxon>Metazoa</taxon>
        <taxon>Spiralia</taxon>
        <taxon>Lophotrochozoa</taxon>
        <taxon>Mollusca</taxon>
        <taxon>Bivalvia</taxon>
        <taxon>Autobranchia</taxon>
        <taxon>Pteriomorphia</taxon>
        <taxon>Pectinida</taxon>
        <taxon>Pectinoidea</taxon>
        <taxon>Pectinidae</taxon>
        <taxon>Mizuhopecten</taxon>
    </lineage>
</organism>
<dbReference type="PANTHER" id="PTHR43313">
    <property type="entry name" value="SHORT-CHAIN DEHYDROGENASE/REDUCTASE FAMILY 9C"/>
    <property type="match status" value="1"/>
</dbReference>
<keyword evidence="1" id="KW-0560">Oxidoreductase</keyword>
<keyword evidence="2" id="KW-0812">Transmembrane</keyword>
<dbReference type="GO" id="GO:0008202">
    <property type="term" value="P:steroid metabolic process"/>
    <property type="evidence" value="ECO:0007669"/>
    <property type="project" value="TreeGrafter"/>
</dbReference>
<dbReference type="SUPFAM" id="SSF51735">
    <property type="entry name" value="NAD(P)-binding Rossmann-fold domains"/>
    <property type="match status" value="1"/>
</dbReference>
<accession>A0A210PQX3</accession>
<dbReference type="AlphaFoldDB" id="A0A210PQX3"/>
<gene>
    <name evidence="3" type="ORF">KP79_PYT23696</name>
</gene>
<evidence type="ECO:0000313" key="3">
    <source>
        <dbReference type="EMBL" id="OWF38836.1"/>
    </source>
</evidence>
<reference evidence="3 4" key="1">
    <citation type="journal article" date="2017" name="Nat. Ecol. Evol.">
        <title>Scallop genome provides insights into evolution of bilaterian karyotype and development.</title>
        <authorList>
            <person name="Wang S."/>
            <person name="Zhang J."/>
            <person name="Jiao W."/>
            <person name="Li J."/>
            <person name="Xun X."/>
            <person name="Sun Y."/>
            <person name="Guo X."/>
            <person name="Huan P."/>
            <person name="Dong B."/>
            <person name="Zhang L."/>
            <person name="Hu X."/>
            <person name="Sun X."/>
            <person name="Wang J."/>
            <person name="Zhao C."/>
            <person name="Wang Y."/>
            <person name="Wang D."/>
            <person name="Huang X."/>
            <person name="Wang R."/>
            <person name="Lv J."/>
            <person name="Li Y."/>
            <person name="Zhang Z."/>
            <person name="Liu B."/>
            <person name="Lu W."/>
            <person name="Hui Y."/>
            <person name="Liang J."/>
            <person name="Zhou Z."/>
            <person name="Hou R."/>
            <person name="Li X."/>
            <person name="Liu Y."/>
            <person name="Li H."/>
            <person name="Ning X."/>
            <person name="Lin Y."/>
            <person name="Zhao L."/>
            <person name="Xing Q."/>
            <person name="Dou J."/>
            <person name="Li Y."/>
            <person name="Mao J."/>
            <person name="Guo H."/>
            <person name="Dou H."/>
            <person name="Li T."/>
            <person name="Mu C."/>
            <person name="Jiang W."/>
            <person name="Fu Q."/>
            <person name="Fu X."/>
            <person name="Miao Y."/>
            <person name="Liu J."/>
            <person name="Yu Q."/>
            <person name="Li R."/>
            <person name="Liao H."/>
            <person name="Li X."/>
            <person name="Kong Y."/>
            <person name="Jiang Z."/>
            <person name="Chourrout D."/>
            <person name="Li R."/>
            <person name="Bao Z."/>
        </authorList>
    </citation>
    <scope>NUCLEOTIDE SEQUENCE [LARGE SCALE GENOMIC DNA]</scope>
    <source>
        <strain evidence="3 4">PY_sf001</strain>
    </source>
</reference>
<dbReference type="InterPro" id="IPR036291">
    <property type="entry name" value="NAD(P)-bd_dom_sf"/>
</dbReference>
<name>A0A210PQX3_MIZYE</name>
<protein>
    <submittedName>
        <fullName evidence="3">Retinol dehydrogenase 2</fullName>
    </submittedName>
</protein>
<dbReference type="Gene3D" id="3.40.50.720">
    <property type="entry name" value="NAD(P)-binding Rossmann-like Domain"/>
    <property type="match status" value="1"/>
</dbReference>
<evidence type="ECO:0000313" key="4">
    <source>
        <dbReference type="Proteomes" id="UP000242188"/>
    </source>
</evidence>
<comment type="caution">
    <text evidence="3">The sequence shown here is derived from an EMBL/GenBank/DDBJ whole genome shotgun (WGS) entry which is preliminary data.</text>
</comment>
<sequence>MCITKLPEVDIHSSKKIVMFLEIIGVILVITVLKWIKRSFKLKDIRGRYVFITGCDSGFGKLLASRLDSLGVHVFAGCFTTNTLEEYRKTSNTIEPIALDVTDMESIEKAYQFVKSKLPENTGLWALVNNAGTMGHFGPATWLSEEDYQRPLSVNLFGMVRMVRVFLPLVLKSRGRIINMTSGSGKIAATNVGPYSISKFAAEAYCDTLRRELYRTGVSVHIIEPGCFNTGFTDLPLITKTVSSNFEKLDDDTKEYYGTGYADKINEAFRDMIKTFESPKLYKVVDSYEHAVTARYPLMRYVVGYDSNSLIFLNTYFPEWLVDFLLCATSPTPKGRI</sequence>
<keyword evidence="2" id="KW-1133">Transmembrane helix</keyword>
<dbReference type="InterPro" id="IPR020904">
    <property type="entry name" value="Sc_DH/Rdtase_CS"/>
</dbReference>
<evidence type="ECO:0000256" key="1">
    <source>
        <dbReference type="ARBA" id="ARBA00023002"/>
    </source>
</evidence>
<evidence type="ECO:0000256" key="2">
    <source>
        <dbReference type="SAM" id="Phobius"/>
    </source>
</evidence>
<keyword evidence="4" id="KW-1185">Reference proteome</keyword>
<proteinExistence type="predicted"/>
<dbReference type="Proteomes" id="UP000242188">
    <property type="component" value="Unassembled WGS sequence"/>
</dbReference>
<dbReference type="PROSITE" id="PS00061">
    <property type="entry name" value="ADH_SHORT"/>
    <property type="match status" value="1"/>
</dbReference>
<dbReference type="Pfam" id="PF00106">
    <property type="entry name" value="adh_short"/>
    <property type="match status" value="1"/>
</dbReference>
<dbReference type="InterPro" id="IPR002347">
    <property type="entry name" value="SDR_fam"/>
</dbReference>
<keyword evidence="2" id="KW-0472">Membrane</keyword>
<feature type="transmembrane region" description="Helical" evidence="2">
    <location>
        <begin position="17"/>
        <end position="36"/>
    </location>
</feature>
<dbReference type="PANTHER" id="PTHR43313:SF1">
    <property type="entry name" value="3BETA-HYDROXYSTEROID DEHYDROGENASE DHS-16"/>
    <property type="match status" value="1"/>
</dbReference>